<evidence type="ECO:0000256" key="1">
    <source>
        <dbReference type="ARBA" id="ARBA00004141"/>
    </source>
</evidence>
<evidence type="ECO:0000256" key="8">
    <source>
        <dbReference type="ARBA" id="ARBA00023136"/>
    </source>
</evidence>
<dbReference type="PRINTS" id="PR00081">
    <property type="entry name" value="GDHRDH"/>
</dbReference>
<evidence type="ECO:0000256" key="4">
    <source>
        <dbReference type="ARBA" id="ARBA00022857"/>
    </source>
</evidence>
<dbReference type="SMART" id="SM00822">
    <property type="entry name" value="PKS_KR"/>
    <property type="match status" value="1"/>
</dbReference>
<comment type="similarity">
    <text evidence="2 12">Belongs to the short-chain dehydrogenases/reductases (SDR) family.</text>
</comment>
<keyword evidence="3 13" id="KW-0812">Transmembrane</keyword>
<dbReference type="GO" id="GO:0016020">
    <property type="term" value="C:membrane"/>
    <property type="evidence" value="ECO:0007669"/>
    <property type="project" value="UniProtKB-SubCell"/>
</dbReference>
<dbReference type="FunCoup" id="A0A067MLP3">
    <property type="interactions" value="124"/>
</dbReference>
<dbReference type="InParanoid" id="A0A067MLP3"/>
<keyword evidence="7" id="KW-0443">Lipid metabolism</keyword>
<evidence type="ECO:0000256" key="11">
    <source>
        <dbReference type="ARBA" id="ARBA00082544"/>
    </source>
</evidence>
<keyword evidence="5 13" id="KW-1133">Transmembrane helix</keyword>
<reference evidence="16" key="1">
    <citation type="journal article" date="2014" name="Proc. Natl. Acad. Sci. U.S.A.">
        <title>Extensive sampling of basidiomycete genomes demonstrates inadequacy of the white-rot/brown-rot paradigm for wood decay fungi.</title>
        <authorList>
            <person name="Riley R."/>
            <person name="Salamov A.A."/>
            <person name="Brown D.W."/>
            <person name="Nagy L.G."/>
            <person name="Floudas D."/>
            <person name="Held B.W."/>
            <person name="Levasseur A."/>
            <person name="Lombard V."/>
            <person name="Morin E."/>
            <person name="Otillar R."/>
            <person name="Lindquist E.A."/>
            <person name="Sun H."/>
            <person name="LaButti K.M."/>
            <person name="Schmutz J."/>
            <person name="Jabbour D."/>
            <person name="Luo H."/>
            <person name="Baker S.E."/>
            <person name="Pisabarro A.G."/>
            <person name="Walton J.D."/>
            <person name="Blanchette R.A."/>
            <person name="Henrissat B."/>
            <person name="Martin F."/>
            <person name="Cullen D."/>
            <person name="Hibbett D.S."/>
            <person name="Grigoriev I.V."/>
        </authorList>
    </citation>
    <scope>NUCLEOTIDE SEQUENCE [LARGE SCALE GENOMIC DNA]</scope>
    <source>
        <strain evidence="16">FD-172 SS1</strain>
    </source>
</reference>
<evidence type="ECO:0000256" key="7">
    <source>
        <dbReference type="ARBA" id="ARBA00023098"/>
    </source>
</evidence>
<dbReference type="InterPro" id="IPR020904">
    <property type="entry name" value="Sc_DH/Rdtase_CS"/>
</dbReference>
<dbReference type="Proteomes" id="UP000027195">
    <property type="component" value="Unassembled WGS sequence"/>
</dbReference>
<dbReference type="PRINTS" id="PR00080">
    <property type="entry name" value="SDRFAMILY"/>
</dbReference>
<keyword evidence="16" id="KW-1185">Reference proteome</keyword>
<dbReference type="Gene3D" id="3.40.50.720">
    <property type="entry name" value="NAD(P)-binding Rossmann-like Domain"/>
    <property type="match status" value="1"/>
</dbReference>
<proteinExistence type="inferred from homology"/>
<dbReference type="HOGENOM" id="CLU_010194_5_1_1"/>
<evidence type="ECO:0000313" key="16">
    <source>
        <dbReference type="Proteomes" id="UP000027195"/>
    </source>
</evidence>
<dbReference type="Pfam" id="PF00106">
    <property type="entry name" value="adh_short"/>
    <property type="match status" value="1"/>
</dbReference>
<accession>A0A067MLP3</accession>
<name>A0A067MLP3_BOTB1</name>
<dbReference type="CDD" id="cd05339">
    <property type="entry name" value="17beta-HSDXI-like_SDR_c"/>
    <property type="match status" value="1"/>
</dbReference>
<dbReference type="FunFam" id="3.40.50.720:FF:000131">
    <property type="entry name" value="Short-chain dehydrogenase/reductase 3"/>
    <property type="match status" value="1"/>
</dbReference>
<evidence type="ECO:0000256" key="5">
    <source>
        <dbReference type="ARBA" id="ARBA00022989"/>
    </source>
</evidence>
<dbReference type="InterPro" id="IPR036291">
    <property type="entry name" value="NAD(P)-bd_dom_sf"/>
</dbReference>
<dbReference type="GO" id="GO:0052650">
    <property type="term" value="F:all-trans-retinol dehydrogenase (NADP+) activity"/>
    <property type="evidence" value="ECO:0007669"/>
    <property type="project" value="UniProtKB-ARBA"/>
</dbReference>
<dbReference type="PANTHER" id="PTHR24322:SF736">
    <property type="entry name" value="RETINOL DEHYDROGENASE 10"/>
    <property type="match status" value="1"/>
</dbReference>
<dbReference type="InterPro" id="IPR057326">
    <property type="entry name" value="KR_dom"/>
</dbReference>
<keyword evidence="8 13" id="KW-0472">Membrane</keyword>
<evidence type="ECO:0000256" key="3">
    <source>
        <dbReference type="ARBA" id="ARBA00022692"/>
    </source>
</evidence>
<keyword evidence="4" id="KW-0521">NADP</keyword>
<gene>
    <name evidence="15" type="ORF">BOTBODRAFT_34459</name>
</gene>
<sequence>MASMENFDVDVVVKVLENALFSPFFAFFVPVTFKSQGLGWSSPAVVNSSIYFICVLLFALLRLSSRVWRNGRLMSEKLDWGEQVVVVTGGASGIGALLADTLAIRNVTVAVLDISPVVSENDNIVYYKCDVSKWDEVSAVAKRITEEIGHPTVLVNNAGVVQGKLVLDLEPADIEQTFDTNVLAHFWTLKAFLPNMIKEKTGHIVTMSSVMGLVGAAQVADYCASKAAVIGLHESLRYELDHRYNTPSIRTTLVLPGHTHTPLFSRATLPQSAWFRFLAPSLHPHTVVKAIIAALDEHESRTIRLPFFTNFVGVVRLLPSWARDFFQWISYADYTMQGFVKVSGRRADEGAIPSVESRSEHNGKAQ</sequence>
<dbReference type="InterPro" id="IPR002347">
    <property type="entry name" value="SDR_fam"/>
</dbReference>
<dbReference type="EMBL" id="KL198050">
    <property type="protein sequence ID" value="KDQ12496.1"/>
    <property type="molecule type" value="Genomic_DNA"/>
</dbReference>
<organism evidence="15 16">
    <name type="scientific">Botryobasidium botryosum (strain FD-172 SS1)</name>
    <dbReference type="NCBI Taxonomy" id="930990"/>
    <lineage>
        <taxon>Eukaryota</taxon>
        <taxon>Fungi</taxon>
        <taxon>Dikarya</taxon>
        <taxon>Basidiomycota</taxon>
        <taxon>Agaricomycotina</taxon>
        <taxon>Agaricomycetes</taxon>
        <taxon>Cantharellales</taxon>
        <taxon>Botryobasidiaceae</taxon>
        <taxon>Botryobasidium</taxon>
    </lineage>
</organism>
<keyword evidence="6" id="KW-0560">Oxidoreductase</keyword>
<dbReference type="SUPFAM" id="SSF51735">
    <property type="entry name" value="NAD(P)-binding Rossmann-fold domains"/>
    <property type="match status" value="1"/>
</dbReference>
<dbReference type="STRING" id="930990.A0A067MLP3"/>
<feature type="transmembrane region" description="Helical" evidence="13">
    <location>
        <begin position="45"/>
        <end position="63"/>
    </location>
</feature>
<protein>
    <recommendedName>
        <fullName evidence="10">Short-chain dehydrogenase/reductase 3</fullName>
    </recommendedName>
    <alternativeName>
        <fullName evidence="11">Retinal short-chain dehydrogenase/reductase 1</fullName>
    </alternativeName>
</protein>
<evidence type="ECO:0000256" key="12">
    <source>
        <dbReference type="RuleBase" id="RU000363"/>
    </source>
</evidence>
<comment type="function">
    <text evidence="9">Catalyzes the reduction of all-trans-retinal to all-trans-retinol in the presence of NADPH.</text>
</comment>
<feature type="domain" description="Ketoreductase" evidence="14">
    <location>
        <begin position="83"/>
        <end position="252"/>
    </location>
</feature>
<dbReference type="PANTHER" id="PTHR24322">
    <property type="entry name" value="PKSB"/>
    <property type="match status" value="1"/>
</dbReference>
<dbReference type="PROSITE" id="PS00061">
    <property type="entry name" value="ADH_SHORT"/>
    <property type="match status" value="1"/>
</dbReference>
<comment type="subcellular location">
    <subcellularLocation>
        <location evidence="1">Membrane</location>
        <topology evidence="1">Multi-pass membrane protein</topology>
    </subcellularLocation>
</comment>
<feature type="transmembrane region" description="Helical" evidence="13">
    <location>
        <begin position="12"/>
        <end position="33"/>
    </location>
</feature>
<evidence type="ECO:0000259" key="14">
    <source>
        <dbReference type="SMART" id="SM00822"/>
    </source>
</evidence>
<evidence type="ECO:0000256" key="6">
    <source>
        <dbReference type="ARBA" id="ARBA00023002"/>
    </source>
</evidence>
<evidence type="ECO:0000256" key="2">
    <source>
        <dbReference type="ARBA" id="ARBA00006484"/>
    </source>
</evidence>
<evidence type="ECO:0000256" key="13">
    <source>
        <dbReference type="SAM" id="Phobius"/>
    </source>
</evidence>
<dbReference type="AlphaFoldDB" id="A0A067MLP3"/>
<dbReference type="OrthoDB" id="10253736at2759"/>
<evidence type="ECO:0000313" key="15">
    <source>
        <dbReference type="EMBL" id="KDQ12496.1"/>
    </source>
</evidence>
<evidence type="ECO:0000256" key="10">
    <source>
        <dbReference type="ARBA" id="ARBA00068717"/>
    </source>
</evidence>
<evidence type="ECO:0000256" key="9">
    <source>
        <dbReference type="ARBA" id="ARBA00059620"/>
    </source>
</evidence>